<feature type="domain" description="Insertion element IS150 protein InsJ-like helix-turn-helix" evidence="1">
    <location>
        <begin position="12"/>
        <end position="62"/>
    </location>
</feature>
<comment type="caution">
    <text evidence="2">The sequence shown here is derived from an EMBL/GenBank/DDBJ whole genome shotgun (WGS) entry which is preliminary data.</text>
</comment>
<keyword evidence="3" id="KW-1185">Reference proteome</keyword>
<gene>
    <name evidence="2" type="ORF">ACELLULO517_26220</name>
</gene>
<dbReference type="Proteomes" id="UP000721844">
    <property type="component" value="Unassembled WGS sequence"/>
</dbReference>
<accession>A0A964E794</accession>
<dbReference type="RefSeq" id="WP_227310497.1">
    <property type="nucleotide sequence ID" value="NZ_JAESVA010000016.1"/>
</dbReference>
<organism evidence="2 3">
    <name type="scientific">Acidisoma cellulosilyticum</name>
    <dbReference type="NCBI Taxonomy" id="2802395"/>
    <lineage>
        <taxon>Bacteria</taxon>
        <taxon>Pseudomonadati</taxon>
        <taxon>Pseudomonadota</taxon>
        <taxon>Alphaproteobacteria</taxon>
        <taxon>Acetobacterales</taxon>
        <taxon>Acidocellaceae</taxon>
        <taxon>Acidisoma</taxon>
    </lineage>
</organism>
<reference evidence="2 3" key="1">
    <citation type="journal article" date="2021" name="Microorganisms">
        <title>Acidisoma silvae sp. nov. and Acidisomacellulosilytica sp. nov., Two Acidophilic Bacteria Isolated from Decaying Wood, Hydrolyzing Cellulose and Producing Poly-3-hydroxybutyrate.</title>
        <authorList>
            <person name="Mieszkin S."/>
            <person name="Pouder E."/>
            <person name="Uroz S."/>
            <person name="Simon-Colin C."/>
            <person name="Alain K."/>
        </authorList>
    </citation>
    <scope>NUCLEOTIDE SEQUENCE [LARGE SCALE GENOMIC DNA]</scope>
    <source>
        <strain evidence="2 3">HW T5.17</strain>
    </source>
</reference>
<evidence type="ECO:0000313" key="3">
    <source>
        <dbReference type="Proteomes" id="UP000721844"/>
    </source>
</evidence>
<name>A0A964E794_9PROT</name>
<proteinExistence type="predicted"/>
<dbReference type="EMBL" id="JAESVA010000016">
    <property type="protein sequence ID" value="MCB8883773.1"/>
    <property type="molecule type" value="Genomic_DNA"/>
</dbReference>
<evidence type="ECO:0000259" key="1">
    <source>
        <dbReference type="Pfam" id="PF13518"/>
    </source>
</evidence>
<evidence type="ECO:0000313" key="2">
    <source>
        <dbReference type="EMBL" id="MCB8883773.1"/>
    </source>
</evidence>
<dbReference type="AlphaFoldDB" id="A0A964E794"/>
<protein>
    <submittedName>
        <fullName evidence="2">Helix-turn-helix domain-containing protein</fullName>
    </submittedName>
</protein>
<dbReference type="Pfam" id="PF13518">
    <property type="entry name" value="HTH_28"/>
    <property type="match status" value="1"/>
</dbReference>
<sequence>MGLVLMNERDLHRVGVLAEILSGDRTVASGAALLGLTARHVRRLVARYAQSGAVGLVHGHRGHPFNRRRPIAERDGVLALVQAHYGGYGPTLAFEGCCQVVGARMRLGMNGCQVTA</sequence>
<dbReference type="InterPro" id="IPR055247">
    <property type="entry name" value="InsJ-like_HTH"/>
</dbReference>